<dbReference type="AlphaFoldDB" id="A0A6M3LIN8"/>
<reference evidence="1" key="1">
    <citation type="submission" date="2020-03" db="EMBL/GenBank/DDBJ databases">
        <title>The deep terrestrial virosphere.</title>
        <authorList>
            <person name="Holmfeldt K."/>
            <person name="Nilsson E."/>
            <person name="Simone D."/>
            <person name="Lopez-Fernandez M."/>
            <person name="Wu X."/>
            <person name="de Brujin I."/>
            <person name="Lundin D."/>
            <person name="Andersson A."/>
            <person name="Bertilsson S."/>
            <person name="Dopson M."/>
        </authorList>
    </citation>
    <scope>NUCLEOTIDE SEQUENCE</scope>
    <source>
        <strain evidence="1">MM415B04403</strain>
    </source>
</reference>
<evidence type="ECO:0000313" key="1">
    <source>
        <dbReference type="EMBL" id="QJA92948.1"/>
    </source>
</evidence>
<sequence>MKIRTNFVSNSSSSSFVIIKGECSFPDLPETLIVGEYGETEFGWQQDIYYDFYSKLNFAYLQTMGRLCGKIIHQDWFDMLKKVVGENTNVKEIVWNITDNWKDEEGEGYYGYIDHQSAACEGQNTEIFDNEEQLKLFLFGDGSFIQTDNDNH</sequence>
<proteinExistence type="predicted"/>
<dbReference type="EMBL" id="MT143109">
    <property type="protein sequence ID" value="QJA92948.1"/>
    <property type="molecule type" value="Genomic_DNA"/>
</dbReference>
<organism evidence="1">
    <name type="scientific">viral metagenome</name>
    <dbReference type="NCBI Taxonomy" id="1070528"/>
    <lineage>
        <taxon>unclassified sequences</taxon>
        <taxon>metagenomes</taxon>
        <taxon>organismal metagenomes</taxon>
    </lineage>
</organism>
<gene>
    <name evidence="1" type="ORF">MM415B04403_0010</name>
</gene>
<protein>
    <submittedName>
        <fullName evidence="1">Uncharacterized protein</fullName>
    </submittedName>
</protein>
<accession>A0A6M3LIN8</accession>
<name>A0A6M3LIN8_9ZZZZ</name>